<dbReference type="OrthoDB" id="4966548at2"/>
<sequence>MKRVLEGVAYLPTEMLVAPDALGKAFAGLAGPANFSITFPALPEDAETEGFFLEPPYATPRWAEMESLEQGWGYMGFEKTQDLPRPLESVVVAVTLCIDSEAPTDVPLASFAASFGRSFDAWYATTVEWLELWSGQILTKRFSTADRTTGKLWPVDSAEIEKSGWGLPLHVSFSSRKCAVNAKAMHSAFEHASNMEHPPAEWLLYLSAIRSHDPRQAIIEAETAAEVGMAHAIDDRFPALSEDAREKIIMKANGAVGLAELLGAIDGSAVPAVSLGRVKGQLAGPRNLAVHSGAAPSQAEVSQAREVAKSLLDAYSPLPGP</sequence>
<accession>A0A5B0EEN7</accession>
<name>A0A5B0EEN7_9MICC</name>
<dbReference type="EMBL" id="VOBL01000008">
    <property type="protein sequence ID" value="KAA0977148.1"/>
    <property type="molecule type" value="Genomic_DNA"/>
</dbReference>
<dbReference type="Proteomes" id="UP000323856">
    <property type="component" value="Unassembled WGS sequence"/>
</dbReference>
<organism evidence="1 2">
    <name type="scientific">Paeniglutamicibacter gangotriensis</name>
    <dbReference type="NCBI Taxonomy" id="254787"/>
    <lineage>
        <taxon>Bacteria</taxon>
        <taxon>Bacillati</taxon>
        <taxon>Actinomycetota</taxon>
        <taxon>Actinomycetes</taxon>
        <taxon>Micrococcales</taxon>
        <taxon>Micrococcaceae</taxon>
        <taxon>Paeniglutamicibacter</taxon>
    </lineage>
</organism>
<protein>
    <submittedName>
        <fullName evidence="1">Uncharacterized protein</fullName>
    </submittedName>
</protein>
<proteinExistence type="predicted"/>
<reference evidence="1 2" key="1">
    <citation type="submission" date="2019-07" db="EMBL/GenBank/DDBJ databases">
        <title>Analysis of the biochemical properties, biological activity and biotechnological potential of siderophores and biosurfactants produced by Antarctic psychrotolerant bacteria.</title>
        <authorList>
            <person name="Styczynski M."/>
            <person name="Krucon T."/>
            <person name="Decewicz P."/>
            <person name="Dziewit L."/>
        </authorList>
    </citation>
    <scope>NUCLEOTIDE SEQUENCE [LARGE SCALE GENOMIC DNA]</scope>
    <source>
        <strain evidence="1 2">ANT_H27</strain>
    </source>
</reference>
<evidence type="ECO:0000313" key="1">
    <source>
        <dbReference type="EMBL" id="KAA0977148.1"/>
    </source>
</evidence>
<comment type="caution">
    <text evidence="1">The sequence shown here is derived from an EMBL/GenBank/DDBJ whole genome shotgun (WGS) entry which is preliminary data.</text>
</comment>
<evidence type="ECO:0000313" key="2">
    <source>
        <dbReference type="Proteomes" id="UP000323856"/>
    </source>
</evidence>
<gene>
    <name evidence="1" type="ORF">FQ154_09625</name>
</gene>
<dbReference type="AlphaFoldDB" id="A0A5B0EEN7"/>
<dbReference type="RefSeq" id="WP_149619532.1">
    <property type="nucleotide sequence ID" value="NZ_VOBL01000008.1"/>
</dbReference>